<keyword evidence="1" id="KW-0812">Transmembrane</keyword>
<dbReference type="EMBL" id="JAVDTR010000001">
    <property type="protein sequence ID" value="MDR6722014.1"/>
    <property type="molecule type" value="Genomic_DNA"/>
</dbReference>
<gene>
    <name evidence="2" type="ORF">J2W91_000462</name>
</gene>
<dbReference type="RefSeq" id="WP_310136311.1">
    <property type="nucleotide sequence ID" value="NZ_JAVDTR010000001.1"/>
</dbReference>
<dbReference type="Proteomes" id="UP001254832">
    <property type="component" value="Unassembled WGS sequence"/>
</dbReference>
<name>A0AAP5LNZ6_PAEAM</name>
<evidence type="ECO:0000313" key="2">
    <source>
        <dbReference type="EMBL" id="MDR6722014.1"/>
    </source>
</evidence>
<sequence>MKKRVSLSIFVFIFAMLCIPAFFIMQSYGVFQKEKVLSDYALAIEVNGKSYATWPLINGYAAMDKAEENRQFYYRIDASGLQNLFQLAYQEYEIEPNDTNPYLAGQINYSSDAMNYVNEEQQYLNANDFIPIVKVFNHDGQLIYTYEKTGKGDGRLVQSIIHQGMTRSNGNGSSKAARDPYLNITALFRDQLHIDVQLTVDEERKIVSIRMNKPEARS</sequence>
<comment type="caution">
    <text evidence="2">The sequence shown here is derived from an EMBL/GenBank/DDBJ whole genome shotgun (WGS) entry which is preliminary data.</text>
</comment>
<evidence type="ECO:0000313" key="3">
    <source>
        <dbReference type="Proteomes" id="UP001254832"/>
    </source>
</evidence>
<accession>A0AAP5LNZ6</accession>
<protein>
    <submittedName>
        <fullName evidence="2">Uncharacterized protein</fullName>
    </submittedName>
</protein>
<dbReference type="AlphaFoldDB" id="A0AAP5LNZ6"/>
<organism evidence="2 3">
    <name type="scientific">Paenibacillus amylolyticus</name>
    <dbReference type="NCBI Taxonomy" id="1451"/>
    <lineage>
        <taxon>Bacteria</taxon>
        <taxon>Bacillati</taxon>
        <taxon>Bacillota</taxon>
        <taxon>Bacilli</taxon>
        <taxon>Bacillales</taxon>
        <taxon>Paenibacillaceae</taxon>
        <taxon>Paenibacillus</taxon>
    </lineage>
</organism>
<keyword evidence="1" id="KW-1133">Transmembrane helix</keyword>
<reference evidence="2" key="1">
    <citation type="submission" date="2023-07" db="EMBL/GenBank/DDBJ databases">
        <title>Sorghum-associated microbial communities from plants grown in Nebraska, USA.</title>
        <authorList>
            <person name="Schachtman D."/>
        </authorList>
    </citation>
    <scope>NUCLEOTIDE SEQUENCE</scope>
    <source>
        <strain evidence="2">BE80</strain>
    </source>
</reference>
<evidence type="ECO:0000256" key="1">
    <source>
        <dbReference type="SAM" id="Phobius"/>
    </source>
</evidence>
<proteinExistence type="predicted"/>
<feature type="transmembrane region" description="Helical" evidence="1">
    <location>
        <begin position="7"/>
        <end position="25"/>
    </location>
</feature>
<keyword evidence="1" id="KW-0472">Membrane</keyword>